<dbReference type="Proteomes" id="UP001165065">
    <property type="component" value="Unassembled WGS sequence"/>
</dbReference>
<accession>A0A9W7GLK5</accession>
<organism evidence="1 2">
    <name type="scientific">Triparma columacea</name>
    <dbReference type="NCBI Taxonomy" id="722753"/>
    <lineage>
        <taxon>Eukaryota</taxon>
        <taxon>Sar</taxon>
        <taxon>Stramenopiles</taxon>
        <taxon>Ochrophyta</taxon>
        <taxon>Bolidophyceae</taxon>
        <taxon>Parmales</taxon>
        <taxon>Triparmaceae</taxon>
        <taxon>Triparma</taxon>
    </lineage>
</organism>
<protein>
    <submittedName>
        <fullName evidence="1">Uncharacterized protein</fullName>
    </submittedName>
</protein>
<dbReference type="OrthoDB" id="10301962at2759"/>
<dbReference type="AlphaFoldDB" id="A0A9W7GLK5"/>
<evidence type="ECO:0000313" key="1">
    <source>
        <dbReference type="EMBL" id="GMI47954.1"/>
    </source>
</evidence>
<gene>
    <name evidence="1" type="ORF">TrCOL_g8887</name>
</gene>
<keyword evidence="2" id="KW-1185">Reference proteome</keyword>
<comment type="caution">
    <text evidence="1">The sequence shown here is derived from an EMBL/GenBank/DDBJ whole genome shotgun (WGS) entry which is preliminary data.</text>
</comment>
<dbReference type="EMBL" id="BRYA01000366">
    <property type="protein sequence ID" value="GMI47954.1"/>
    <property type="molecule type" value="Genomic_DNA"/>
</dbReference>
<name>A0A9W7GLK5_9STRA</name>
<proteinExistence type="predicted"/>
<sequence length="440" mass="47635">MAGIIQYPICSYSGVVTDILEREFFSPASLPFPCPCEVPDGAEIMERMVYEVTVENDALDGSNSGVATITPPKRPKSGAGGANSLSVSKCIVYVYHSGPGQGSADIGIHDVVQIEGRLCEGEDRSCADEWDGMDVDVTATTKNDDGKPEKLGVSEIHCTSISVGRTPPPLTVDQVNHLKAGSTYDALVNFLSGSSPTGMGMLRAAIFAAWVMGWREGDTEDIGGVDLVIDGDRDGFMKLVKYFASSGILEIDGAKECHLSKRGGGIKGGPQMGEGGMVVINGNMNTEVTEVIRTKRIRCLFQYGEGVMNANWRFVDFNPSSKRRNNRGNVYMKSPSDGWVGLSETLNGSVLTEFVDYVDYIRANRPDVVFGDAGCKAIEDTFVSMRQKFAEGGPKISEHDLETWMVILRGRVRGRGGGEVQEGDVEWAVNIWKEGRANVE</sequence>
<evidence type="ECO:0000313" key="2">
    <source>
        <dbReference type="Proteomes" id="UP001165065"/>
    </source>
</evidence>
<reference evidence="2" key="1">
    <citation type="journal article" date="2023" name="Commun. Biol.">
        <title>Genome analysis of Parmales, the sister group of diatoms, reveals the evolutionary specialization of diatoms from phago-mixotrophs to photoautotrophs.</title>
        <authorList>
            <person name="Ban H."/>
            <person name="Sato S."/>
            <person name="Yoshikawa S."/>
            <person name="Yamada K."/>
            <person name="Nakamura Y."/>
            <person name="Ichinomiya M."/>
            <person name="Sato N."/>
            <person name="Blanc-Mathieu R."/>
            <person name="Endo H."/>
            <person name="Kuwata A."/>
            <person name="Ogata H."/>
        </authorList>
    </citation>
    <scope>NUCLEOTIDE SEQUENCE [LARGE SCALE GENOMIC DNA]</scope>
</reference>